<evidence type="ECO:0000313" key="3">
    <source>
        <dbReference type="EMBL" id="MDQ2101138.1"/>
    </source>
</evidence>
<dbReference type="EMBL" id="JAUJFI010000001">
    <property type="protein sequence ID" value="MDQ2101138.1"/>
    <property type="molecule type" value="Genomic_DNA"/>
</dbReference>
<evidence type="ECO:0000256" key="2">
    <source>
        <dbReference type="SAM" id="MobiDB-lite"/>
    </source>
</evidence>
<evidence type="ECO:0000313" key="4">
    <source>
        <dbReference type="Proteomes" id="UP001227317"/>
    </source>
</evidence>
<feature type="coiled-coil region" evidence="1">
    <location>
        <begin position="29"/>
        <end position="63"/>
    </location>
</feature>
<feature type="region of interest" description="Disordered" evidence="2">
    <location>
        <begin position="1"/>
        <end position="24"/>
    </location>
</feature>
<proteinExistence type="predicted"/>
<dbReference type="Proteomes" id="UP001227317">
    <property type="component" value="Unassembled WGS sequence"/>
</dbReference>
<organism evidence="3 4">
    <name type="scientific">Azospirillum isscasi</name>
    <dbReference type="NCBI Taxonomy" id="3053926"/>
    <lineage>
        <taxon>Bacteria</taxon>
        <taxon>Pseudomonadati</taxon>
        <taxon>Pseudomonadota</taxon>
        <taxon>Alphaproteobacteria</taxon>
        <taxon>Rhodospirillales</taxon>
        <taxon>Azospirillaceae</taxon>
        <taxon>Azospirillum</taxon>
    </lineage>
</organism>
<name>A0ABU0WAN0_9PROT</name>
<dbReference type="RefSeq" id="WP_306703120.1">
    <property type="nucleotide sequence ID" value="NZ_JAUJFI010000001.1"/>
</dbReference>
<evidence type="ECO:0000256" key="1">
    <source>
        <dbReference type="SAM" id="Coils"/>
    </source>
</evidence>
<comment type="caution">
    <text evidence="3">The sequence shown here is derived from an EMBL/GenBank/DDBJ whole genome shotgun (WGS) entry which is preliminary data.</text>
</comment>
<gene>
    <name evidence="3" type="ORF">QSG27_00340</name>
</gene>
<sequence length="160" mass="17986">MATNTPTGAPAGPSTQPLGGDLITPNDLRKIAEDREMALLKEAQELEKKKHEEQSAIHEAFMQQHVRPDAKERFTRAVRAAAERGVKELQIVRFPSSYCNDGGRAINNFEPDWPDSLTGFAREVYDNYDKYLRPAGYKLRAQVLDYPGGMPGDIGLFLHW</sequence>
<protein>
    <submittedName>
        <fullName evidence="3">Uncharacterized protein</fullName>
    </submittedName>
</protein>
<accession>A0ABU0WAN0</accession>
<keyword evidence="4" id="KW-1185">Reference proteome</keyword>
<feature type="compositionally biased region" description="Polar residues" evidence="2">
    <location>
        <begin position="1"/>
        <end position="17"/>
    </location>
</feature>
<reference evidence="3 4" key="1">
    <citation type="submission" date="2023-06" db="EMBL/GenBank/DDBJ databases">
        <title>Azospirillum isscasensis sp.nov, a bacterium isolated from rhizosphere soil of rice.</title>
        <authorList>
            <person name="Wang H."/>
        </authorList>
    </citation>
    <scope>NUCLEOTIDE SEQUENCE [LARGE SCALE GENOMIC DNA]</scope>
    <source>
        <strain evidence="3 4">C340-1</strain>
    </source>
</reference>
<keyword evidence="1" id="KW-0175">Coiled coil</keyword>